<evidence type="ECO:0000256" key="1">
    <source>
        <dbReference type="ARBA" id="ARBA00004418"/>
    </source>
</evidence>
<dbReference type="InterPro" id="IPR006059">
    <property type="entry name" value="SBP"/>
</dbReference>
<dbReference type="Pfam" id="PF01547">
    <property type="entry name" value="SBP_bac_1"/>
    <property type="match status" value="1"/>
</dbReference>
<dbReference type="SUPFAM" id="SSF53850">
    <property type="entry name" value="Periplasmic binding protein-like II"/>
    <property type="match status" value="1"/>
</dbReference>
<keyword evidence="9" id="KW-1185">Reference proteome</keyword>
<dbReference type="GO" id="GO:0042597">
    <property type="term" value="C:periplasmic space"/>
    <property type="evidence" value="ECO:0007669"/>
    <property type="project" value="UniProtKB-SubCell"/>
</dbReference>
<name>A0A2R8C254_9RHOB</name>
<evidence type="ECO:0000256" key="4">
    <source>
        <dbReference type="ARBA" id="ARBA00017470"/>
    </source>
</evidence>
<sequence length="472" mass="50628">MPCRSGLPRNLLLRPQSVWATASSELETLRSFVTDPGDCVDLSLDLYVDLGGIAMKPFLFAAVTGAIASSAAAQDQTVEVAMHYTAEQAAPLLACFDRYEEANPGTSITYQQLSYRDYLQTVLTSRIAGQAPDIYNVYSIWAAQMVDNGVLAEMPDDLATYVRDTYAGGTVDAATIDGTLWGVPTEVSVYMLVSNMALLREAGIEEPPTTWEGLREAAEAVTTRNDQGRIETAGFAFAESSSGAGVVHPYYALTFSKGQDIYSDDYSEANLVSEASVESARQLAALVADGMTDRTVDAYDDFPAGGVGMMIMANWYESAIREGLGDRFEDVVVSQIPAGEDWRTMQYAFFMGVDSGSDVSEAAWDVVRYANSAESAAEEGGPSCVGEMMNKLGALTANDADNAALGDPDAFTAPFQEALTDRAISQPNVLQASEIEGLIAQTLDTVIAGEAEAAPAMEDLNTQVEDILFEFY</sequence>
<evidence type="ECO:0000256" key="5">
    <source>
        <dbReference type="ARBA" id="ARBA00022448"/>
    </source>
</evidence>
<comment type="similarity">
    <text evidence="2">Belongs to the bacterial solute-binding protein 1 family.</text>
</comment>
<evidence type="ECO:0000256" key="7">
    <source>
        <dbReference type="ARBA" id="ARBA00034473"/>
    </source>
</evidence>
<dbReference type="Proteomes" id="UP000244912">
    <property type="component" value="Unassembled WGS sequence"/>
</dbReference>
<keyword evidence="5" id="KW-0813">Transport</keyword>
<keyword evidence="6" id="KW-0732">Signal</keyword>
<proteinExistence type="inferred from homology"/>
<dbReference type="InterPro" id="IPR050490">
    <property type="entry name" value="Bact_solute-bd_prot1"/>
</dbReference>
<organism evidence="8 9">
    <name type="scientific">Palleronia abyssalis</name>
    <dbReference type="NCBI Taxonomy" id="1501240"/>
    <lineage>
        <taxon>Bacteria</taxon>
        <taxon>Pseudomonadati</taxon>
        <taxon>Pseudomonadota</taxon>
        <taxon>Alphaproteobacteria</taxon>
        <taxon>Rhodobacterales</taxon>
        <taxon>Roseobacteraceae</taxon>
        <taxon>Palleronia</taxon>
    </lineage>
</organism>
<evidence type="ECO:0000256" key="2">
    <source>
        <dbReference type="ARBA" id="ARBA00008520"/>
    </source>
</evidence>
<protein>
    <recommendedName>
        <fullName evidence="4">sn-glycerol-3-phosphate-binding periplasmic protein UgpB</fullName>
    </recommendedName>
</protein>
<dbReference type="EMBL" id="ONZF01000019">
    <property type="protein sequence ID" value="SPJ26406.1"/>
    <property type="molecule type" value="Genomic_DNA"/>
</dbReference>
<evidence type="ECO:0000313" key="8">
    <source>
        <dbReference type="EMBL" id="SPJ26406.1"/>
    </source>
</evidence>
<dbReference type="PANTHER" id="PTHR43649">
    <property type="entry name" value="ARABINOSE-BINDING PROTEIN-RELATED"/>
    <property type="match status" value="1"/>
</dbReference>
<accession>A0A2R8C254</accession>
<reference evidence="8 9" key="1">
    <citation type="submission" date="2018-03" db="EMBL/GenBank/DDBJ databases">
        <authorList>
            <person name="Keele B.F."/>
        </authorList>
    </citation>
    <scope>NUCLEOTIDE SEQUENCE [LARGE SCALE GENOMIC DNA]</scope>
    <source>
        <strain evidence="8 9">CECT 8504</strain>
    </source>
</reference>
<comment type="function">
    <text evidence="7">Part of the ABC transporter complex UgpBAEC involved in sn-glycerol-3-phosphate (G3P) import. Binds G3P.</text>
</comment>
<gene>
    <name evidence="8" type="primary">yesO_2</name>
    <name evidence="8" type="ORF">PAA8504_04264</name>
</gene>
<dbReference type="AlphaFoldDB" id="A0A2R8C254"/>
<comment type="subcellular location">
    <subcellularLocation>
        <location evidence="1">Periplasm</location>
    </subcellularLocation>
</comment>
<dbReference type="Gene3D" id="3.40.190.10">
    <property type="entry name" value="Periplasmic binding protein-like II"/>
    <property type="match status" value="1"/>
</dbReference>
<dbReference type="PANTHER" id="PTHR43649:SF31">
    <property type="entry name" value="SN-GLYCEROL-3-PHOSPHATE-BINDING PERIPLASMIC PROTEIN UGPB"/>
    <property type="match status" value="1"/>
</dbReference>
<evidence type="ECO:0000256" key="6">
    <source>
        <dbReference type="ARBA" id="ARBA00022729"/>
    </source>
</evidence>
<evidence type="ECO:0000313" key="9">
    <source>
        <dbReference type="Proteomes" id="UP000244912"/>
    </source>
</evidence>
<evidence type="ECO:0000256" key="3">
    <source>
        <dbReference type="ARBA" id="ARBA00011557"/>
    </source>
</evidence>
<comment type="subunit">
    <text evidence="3">The complex is composed of two ATP-binding proteins (UgpC), two transmembrane proteins (UgpA and UgpE) and a solute-binding protein (UgpB).</text>
</comment>